<dbReference type="Proteomes" id="UP000581087">
    <property type="component" value="Unassembled WGS sequence"/>
</dbReference>
<dbReference type="EMBL" id="JACCBI010000001">
    <property type="protein sequence ID" value="NYD65579.1"/>
    <property type="molecule type" value="Genomic_DNA"/>
</dbReference>
<gene>
    <name evidence="2" type="ORF">BJ972_000098</name>
    <name evidence="3" type="ORF">ESP50_17500</name>
</gene>
<feature type="signal peptide" evidence="1">
    <location>
        <begin position="1"/>
        <end position="18"/>
    </location>
</feature>
<organism evidence="3 4">
    <name type="scientific">Agromyces atrinae</name>
    <dbReference type="NCBI Taxonomy" id="592376"/>
    <lineage>
        <taxon>Bacteria</taxon>
        <taxon>Bacillati</taxon>
        <taxon>Actinomycetota</taxon>
        <taxon>Actinomycetes</taxon>
        <taxon>Micrococcales</taxon>
        <taxon>Microbacteriaceae</taxon>
        <taxon>Agromyces</taxon>
    </lineage>
</organism>
<dbReference type="AlphaFoldDB" id="A0A4V1R1W0"/>
<name>A0A4V1R1W0_9MICO</name>
<evidence type="ECO:0008006" key="6">
    <source>
        <dbReference type="Google" id="ProtNLM"/>
    </source>
</evidence>
<evidence type="ECO:0000313" key="4">
    <source>
        <dbReference type="Proteomes" id="UP000292686"/>
    </source>
</evidence>
<reference evidence="3 4" key="1">
    <citation type="submission" date="2019-01" db="EMBL/GenBank/DDBJ databases">
        <title>Agromyces.</title>
        <authorList>
            <person name="Li J."/>
        </authorList>
    </citation>
    <scope>NUCLEOTIDE SEQUENCE [LARGE SCALE GENOMIC DNA]</scope>
    <source>
        <strain evidence="3 4">DSM 23870</strain>
    </source>
</reference>
<keyword evidence="4" id="KW-1185">Reference proteome</keyword>
<dbReference type="Proteomes" id="UP000292686">
    <property type="component" value="Unassembled WGS sequence"/>
</dbReference>
<dbReference type="EMBL" id="SDPM01000014">
    <property type="protein sequence ID" value="RXZ85026.1"/>
    <property type="molecule type" value="Genomic_DNA"/>
</dbReference>
<evidence type="ECO:0000313" key="5">
    <source>
        <dbReference type="Proteomes" id="UP000581087"/>
    </source>
</evidence>
<proteinExistence type="predicted"/>
<evidence type="ECO:0000313" key="3">
    <source>
        <dbReference type="EMBL" id="RXZ85026.1"/>
    </source>
</evidence>
<evidence type="ECO:0000313" key="2">
    <source>
        <dbReference type="EMBL" id="NYD65579.1"/>
    </source>
</evidence>
<sequence>MNRAGVALAAVAALLALAGCSAPTESAPSSSGEGLEARIFQYRLDYLPRVLEVGLENTGENPLDIRSVRFDSELFEAPAFTERGTLLKPGAVVDLRVDLPAPRCSGTAGAESVIVTLTDGTEISLVPTDDQDTLARINDEDCLAEAVGAVATLTLPSSVRRSDDGAGASGWLDIAIAPEAAGETPLVIDRVLGTTLLSAVTGDGASWPVDRVIRPGDEPSVLSLAVRPTRCDPHAVAEDKIGTILPVEVRTGERAGPLDLAADDALKSDVYAFVAEVCGF</sequence>
<evidence type="ECO:0000256" key="1">
    <source>
        <dbReference type="SAM" id="SignalP"/>
    </source>
</evidence>
<keyword evidence="1" id="KW-0732">Signal</keyword>
<dbReference type="PROSITE" id="PS51257">
    <property type="entry name" value="PROKAR_LIPOPROTEIN"/>
    <property type="match status" value="1"/>
</dbReference>
<accession>A0A4V1R1W0</accession>
<protein>
    <recommendedName>
        <fullName evidence="6">Lipoprotein</fullName>
    </recommendedName>
</protein>
<feature type="chain" id="PRO_5038306177" description="Lipoprotein" evidence="1">
    <location>
        <begin position="19"/>
        <end position="280"/>
    </location>
</feature>
<dbReference type="RefSeq" id="WP_129177210.1">
    <property type="nucleotide sequence ID" value="NZ_JACCBI010000001.1"/>
</dbReference>
<reference evidence="2 5" key="2">
    <citation type="submission" date="2020-07" db="EMBL/GenBank/DDBJ databases">
        <title>Sequencing the genomes of 1000 actinobacteria strains.</title>
        <authorList>
            <person name="Klenk H.-P."/>
        </authorList>
    </citation>
    <scope>NUCLEOTIDE SEQUENCE [LARGE SCALE GENOMIC DNA]</scope>
    <source>
        <strain evidence="2 5">DSM 23870</strain>
    </source>
</reference>
<dbReference type="OrthoDB" id="3784033at2"/>
<comment type="caution">
    <text evidence="3">The sequence shown here is derived from an EMBL/GenBank/DDBJ whole genome shotgun (WGS) entry which is preliminary data.</text>
</comment>